<sequence>MEIIAHRGASEFAPENTIASFEKAIELQADAIELDVRLTKDGELVLSHDSTIKRLTNEKGFVHNYTLKQLKSFDFGSKFSKKFKGEKIATFDEALQLLKQTDMTLHIELKNGPVMMPQLEEKVLQHVSHYHMEDRVIYSSFDHKSLQHLYRLDPNVKLSVLFFGNLVDPFYYIDHLSFPLYGIHPNYYYVTEQMVQEAKKRHLQTNVYTVNDIDFATHYKNIGVDGLITNDPSIFK</sequence>
<dbReference type="PROSITE" id="PS51704">
    <property type="entry name" value="GP_PDE"/>
    <property type="match status" value="1"/>
</dbReference>
<dbReference type="GO" id="GO:0008081">
    <property type="term" value="F:phosphoric diester hydrolase activity"/>
    <property type="evidence" value="ECO:0007669"/>
    <property type="project" value="InterPro"/>
</dbReference>
<organism evidence="2 3">
    <name type="scientific">Candidatus Pseudogracilibacillus intestinigallinarum</name>
    <dbReference type="NCBI Taxonomy" id="2838742"/>
    <lineage>
        <taxon>Bacteria</taxon>
        <taxon>Bacillati</taxon>
        <taxon>Bacillota</taxon>
        <taxon>Bacilli</taxon>
        <taxon>Bacillales</taxon>
        <taxon>Bacillaceae</taxon>
        <taxon>Pseudogracilibacillus</taxon>
    </lineage>
</organism>
<dbReference type="Proteomes" id="UP000823937">
    <property type="component" value="Unassembled WGS sequence"/>
</dbReference>
<dbReference type="Gene3D" id="3.20.20.190">
    <property type="entry name" value="Phosphatidylinositol (PI) phosphodiesterase"/>
    <property type="match status" value="1"/>
</dbReference>
<gene>
    <name evidence="2" type="ORF">H9895_06995</name>
</gene>
<name>A0A9D1PLV4_9BACI</name>
<evidence type="ECO:0000313" key="3">
    <source>
        <dbReference type="Proteomes" id="UP000823937"/>
    </source>
</evidence>
<dbReference type="InterPro" id="IPR017946">
    <property type="entry name" value="PLC-like_Pdiesterase_TIM-brl"/>
</dbReference>
<reference evidence="2" key="2">
    <citation type="submission" date="2021-04" db="EMBL/GenBank/DDBJ databases">
        <authorList>
            <person name="Gilroy R."/>
        </authorList>
    </citation>
    <scope>NUCLEOTIDE SEQUENCE</scope>
    <source>
        <strain evidence="2">CHK169-2315</strain>
    </source>
</reference>
<evidence type="ECO:0000259" key="1">
    <source>
        <dbReference type="PROSITE" id="PS51704"/>
    </source>
</evidence>
<accession>A0A9D1PLV4</accession>
<comment type="caution">
    <text evidence="2">The sequence shown here is derived from an EMBL/GenBank/DDBJ whole genome shotgun (WGS) entry which is preliminary data.</text>
</comment>
<evidence type="ECO:0000313" key="2">
    <source>
        <dbReference type="EMBL" id="HIV74805.1"/>
    </source>
</evidence>
<dbReference type="SUPFAM" id="SSF51695">
    <property type="entry name" value="PLC-like phosphodiesterases"/>
    <property type="match status" value="1"/>
</dbReference>
<protein>
    <submittedName>
        <fullName evidence="2">Glycerophosphodiester phosphodiesterase</fullName>
    </submittedName>
</protein>
<dbReference type="InterPro" id="IPR030395">
    <property type="entry name" value="GP_PDE_dom"/>
</dbReference>
<proteinExistence type="predicted"/>
<dbReference type="PANTHER" id="PTHR46211">
    <property type="entry name" value="GLYCEROPHOSPHORYL DIESTER PHOSPHODIESTERASE"/>
    <property type="match status" value="1"/>
</dbReference>
<dbReference type="EMBL" id="DXHX01000110">
    <property type="protein sequence ID" value="HIV74805.1"/>
    <property type="molecule type" value="Genomic_DNA"/>
</dbReference>
<dbReference type="Pfam" id="PF03009">
    <property type="entry name" value="GDPD"/>
    <property type="match status" value="1"/>
</dbReference>
<dbReference type="PANTHER" id="PTHR46211:SF1">
    <property type="entry name" value="GLYCEROPHOSPHODIESTER PHOSPHODIESTERASE, CYTOPLASMIC"/>
    <property type="match status" value="1"/>
</dbReference>
<dbReference type="CDD" id="cd08563">
    <property type="entry name" value="GDPD_TtGDE_like"/>
    <property type="match status" value="1"/>
</dbReference>
<dbReference type="GO" id="GO:0006629">
    <property type="term" value="P:lipid metabolic process"/>
    <property type="evidence" value="ECO:0007669"/>
    <property type="project" value="InterPro"/>
</dbReference>
<feature type="domain" description="GP-PDE" evidence="1">
    <location>
        <begin position="1"/>
        <end position="236"/>
    </location>
</feature>
<reference evidence="2" key="1">
    <citation type="journal article" date="2021" name="PeerJ">
        <title>Extensive microbial diversity within the chicken gut microbiome revealed by metagenomics and culture.</title>
        <authorList>
            <person name="Gilroy R."/>
            <person name="Ravi A."/>
            <person name="Getino M."/>
            <person name="Pursley I."/>
            <person name="Horton D.L."/>
            <person name="Alikhan N.F."/>
            <person name="Baker D."/>
            <person name="Gharbi K."/>
            <person name="Hall N."/>
            <person name="Watson M."/>
            <person name="Adriaenssens E.M."/>
            <person name="Foster-Nyarko E."/>
            <person name="Jarju S."/>
            <person name="Secka A."/>
            <person name="Antonio M."/>
            <person name="Oren A."/>
            <person name="Chaudhuri R.R."/>
            <person name="La Ragione R."/>
            <person name="Hildebrand F."/>
            <person name="Pallen M.J."/>
        </authorList>
    </citation>
    <scope>NUCLEOTIDE SEQUENCE</scope>
    <source>
        <strain evidence="2">CHK169-2315</strain>
    </source>
</reference>
<dbReference type="AlphaFoldDB" id="A0A9D1PLV4"/>